<dbReference type="AlphaFoldDB" id="C2EWM6"/>
<dbReference type="HOGENOM" id="CLU_3243927_0_0_9"/>
<evidence type="ECO:0000313" key="2">
    <source>
        <dbReference type="Proteomes" id="UP000004483"/>
    </source>
</evidence>
<proteinExistence type="predicted"/>
<accession>C2EWM6</accession>
<protein>
    <submittedName>
        <fullName evidence="1">Uncharacterized protein</fullName>
    </submittedName>
</protein>
<evidence type="ECO:0000313" key="1">
    <source>
        <dbReference type="EMBL" id="EEJ39703.1"/>
    </source>
</evidence>
<organism evidence="1 2">
    <name type="scientific">Limosilactobacillus vaginalis DSM 5837 = ATCC 49540</name>
    <dbReference type="NCBI Taxonomy" id="1423814"/>
    <lineage>
        <taxon>Bacteria</taxon>
        <taxon>Bacillati</taxon>
        <taxon>Bacillota</taxon>
        <taxon>Bacilli</taxon>
        <taxon>Lactobacillales</taxon>
        <taxon>Lactobacillaceae</taxon>
        <taxon>Limosilactobacillus</taxon>
    </lineage>
</organism>
<dbReference type="EMBL" id="ACGV01000196">
    <property type="protein sequence ID" value="EEJ39703.1"/>
    <property type="molecule type" value="Genomic_DNA"/>
</dbReference>
<comment type="caution">
    <text evidence="1">The sequence shown here is derived from an EMBL/GenBank/DDBJ whole genome shotgun (WGS) entry which is preliminary data.</text>
</comment>
<name>C2EWM6_9LACO</name>
<dbReference type="Proteomes" id="UP000004483">
    <property type="component" value="Unassembled WGS sequence"/>
</dbReference>
<reference evidence="1 2" key="1">
    <citation type="submission" date="2009-01" db="EMBL/GenBank/DDBJ databases">
        <authorList>
            <person name="Qin X."/>
            <person name="Bachman B."/>
            <person name="Battles P."/>
            <person name="Bell A."/>
            <person name="Bess C."/>
            <person name="Bickham C."/>
            <person name="Chaboub L."/>
            <person name="Chen D."/>
            <person name="Coyle M."/>
            <person name="Deiros D.R."/>
            <person name="Dinh H."/>
            <person name="Forbes L."/>
            <person name="Fowler G."/>
            <person name="Francisco L."/>
            <person name="Fu Q."/>
            <person name="Gubbala S."/>
            <person name="Hale W."/>
            <person name="Han Y."/>
            <person name="Hemphill L."/>
            <person name="Highlander S.K."/>
            <person name="Hirani K."/>
            <person name="Hogues M."/>
            <person name="Jackson L."/>
            <person name="Jakkamsetti A."/>
            <person name="Javaid M."/>
            <person name="Jiang H."/>
            <person name="Korchina V."/>
            <person name="Kovar C."/>
            <person name="Lara F."/>
            <person name="Lee S."/>
            <person name="Mata R."/>
            <person name="Mathew T."/>
            <person name="Moen C."/>
            <person name="Morales K."/>
            <person name="Munidasa M."/>
            <person name="Nazareth L."/>
            <person name="Ngo R."/>
            <person name="Nguyen L."/>
            <person name="Okwuonu G."/>
            <person name="Ongeri F."/>
            <person name="Patil S."/>
            <person name="Petrosino J."/>
            <person name="Pham C."/>
            <person name="Pham P."/>
            <person name="Pu L.-L."/>
            <person name="Puazo M."/>
            <person name="Raj R."/>
            <person name="Reid J."/>
            <person name="Rouhana J."/>
            <person name="Saada N."/>
            <person name="Shang Y."/>
            <person name="Simmons D."/>
            <person name="Thornton R."/>
            <person name="Warren J."/>
            <person name="Weissenberger G."/>
            <person name="Zhang J."/>
            <person name="Zhang L."/>
            <person name="Zhou C."/>
            <person name="Zhu D."/>
            <person name="Muzny D."/>
            <person name="Worley K."/>
            <person name="Gibbs R."/>
        </authorList>
    </citation>
    <scope>NUCLEOTIDE SEQUENCE [LARGE SCALE GENOMIC DNA]</scope>
    <source>
        <strain evidence="1 2">ATCC 49540</strain>
    </source>
</reference>
<dbReference type="STRING" id="1423814.HMPREF0549_1862"/>
<feature type="non-terminal residue" evidence="1">
    <location>
        <position position="43"/>
    </location>
</feature>
<gene>
    <name evidence="1" type="ORF">HMPREF0549_1862</name>
</gene>
<sequence>MQVLIRKEDNERKEEQFTFLKMIGEPVPKSKLVGKRVCDIIFG</sequence>